<evidence type="ECO:0000313" key="13">
    <source>
        <dbReference type="Proteomes" id="UP000619743"/>
    </source>
</evidence>
<dbReference type="PANTHER" id="PTHR43523:SF2">
    <property type="entry name" value="GLUCOSE-1-PHOSPHATE ADENYLYLTRANSFERASE"/>
    <property type="match status" value="1"/>
</dbReference>
<dbReference type="Pfam" id="PF00483">
    <property type="entry name" value="NTP_transferase"/>
    <property type="match status" value="1"/>
</dbReference>
<dbReference type="InterPro" id="IPR005836">
    <property type="entry name" value="ADP_Glu_pyroP_CS"/>
</dbReference>
<dbReference type="CDD" id="cd02508">
    <property type="entry name" value="ADP_Glucose_PP"/>
    <property type="match status" value="1"/>
</dbReference>
<dbReference type="AlphaFoldDB" id="A0A8J2U8U3"/>
<keyword evidence="6 9" id="KW-0067">ATP-binding</keyword>
<dbReference type="Gene3D" id="3.90.550.10">
    <property type="entry name" value="Spore Coat Polysaccharide Biosynthesis Protein SpsA, Chain A"/>
    <property type="match status" value="1"/>
</dbReference>
<feature type="binding site" evidence="9">
    <location>
        <position position="161"/>
    </location>
    <ligand>
        <name>alpha-D-glucose 1-phosphate</name>
        <dbReference type="ChEBI" id="CHEBI:58601"/>
    </ligand>
</feature>
<dbReference type="EC" id="2.7.7.27" evidence="9"/>
<keyword evidence="13" id="KW-1185">Reference proteome</keyword>
<dbReference type="CDD" id="cd04651">
    <property type="entry name" value="LbH_G1P_AT_C"/>
    <property type="match status" value="1"/>
</dbReference>
<feature type="binding site" evidence="9">
    <location>
        <position position="96"/>
    </location>
    <ligand>
        <name>alpha-D-glucose 1-phosphate</name>
        <dbReference type="ChEBI" id="CHEBI:58601"/>
    </ligand>
</feature>
<dbReference type="OrthoDB" id="9801810at2"/>
<dbReference type="GO" id="GO:0005524">
    <property type="term" value="F:ATP binding"/>
    <property type="evidence" value="ECO:0007669"/>
    <property type="project" value="UniProtKB-KW"/>
</dbReference>
<dbReference type="HAMAP" id="MF_00624">
    <property type="entry name" value="GlgC"/>
    <property type="match status" value="1"/>
</dbReference>
<dbReference type="Pfam" id="PF24894">
    <property type="entry name" value="Hexapep_GlmU"/>
    <property type="match status" value="1"/>
</dbReference>
<gene>
    <name evidence="12" type="primary">glgC1</name>
    <name evidence="9" type="synonym">glgC</name>
    <name evidence="12" type="ORF">GCM10011369_30510</name>
</gene>
<feature type="domain" description="Glucose-1-phosphate adenylyltransferase/Bifunctional protein GlmU-like C-terminal hexapeptide" evidence="11">
    <location>
        <begin position="298"/>
        <end position="401"/>
    </location>
</feature>
<proteinExistence type="inferred from homology"/>
<dbReference type="NCBIfam" id="TIGR02091">
    <property type="entry name" value="glgC"/>
    <property type="match status" value="1"/>
</dbReference>
<feature type="domain" description="Nucleotidyl transferase" evidence="10">
    <location>
        <begin position="6"/>
        <end position="275"/>
    </location>
</feature>
<evidence type="ECO:0000256" key="3">
    <source>
        <dbReference type="ARBA" id="ARBA00022679"/>
    </source>
</evidence>
<keyword evidence="2 9" id="KW-0321">Glycogen metabolism</keyword>
<dbReference type="Proteomes" id="UP000619743">
    <property type="component" value="Unassembled WGS sequence"/>
</dbReference>
<dbReference type="GO" id="GO:0008878">
    <property type="term" value="F:glucose-1-phosphate adenylyltransferase activity"/>
    <property type="evidence" value="ECO:0007669"/>
    <property type="project" value="UniProtKB-UniRule"/>
</dbReference>
<evidence type="ECO:0000256" key="6">
    <source>
        <dbReference type="ARBA" id="ARBA00022840"/>
    </source>
</evidence>
<comment type="subunit">
    <text evidence="9">Homotetramer.</text>
</comment>
<dbReference type="InterPro" id="IPR023049">
    <property type="entry name" value="GlgC_bac"/>
</dbReference>
<comment type="caution">
    <text evidence="12">The sequence shown here is derived from an EMBL/GenBank/DDBJ whole genome shotgun (WGS) entry which is preliminary data.</text>
</comment>
<dbReference type="InterPro" id="IPR011831">
    <property type="entry name" value="ADP-Glc_PPase"/>
</dbReference>
<dbReference type="UniPathway" id="UPA00164"/>
<evidence type="ECO:0000256" key="2">
    <source>
        <dbReference type="ARBA" id="ARBA00022600"/>
    </source>
</evidence>
<keyword evidence="7 9" id="KW-0320">Glycogen biosynthesis</keyword>
<dbReference type="InterPro" id="IPR029044">
    <property type="entry name" value="Nucleotide-diphossugar_trans"/>
</dbReference>
<evidence type="ECO:0000256" key="7">
    <source>
        <dbReference type="ARBA" id="ARBA00023056"/>
    </source>
</evidence>
<dbReference type="PANTHER" id="PTHR43523">
    <property type="entry name" value="GLUCOSE-1-PHOSPHATE ADENYLYLTRANSFERASE-RELATED"/>
    <property type="match status" value="1"/>
</dbReference>
<dbReference type="NCBIfam" id="NF001947">
    <property type="entry name" value="PRK00725.1"/>
    <property type="match status" value="1"/>
</dbReference>
<evidence type="ECO:0000256" key="5">
    <source>
        <dbReference type="ARBA" id="ARBA00022741"/>
    </source>
</evidence>
<dbReference type="RefSeq" id="WP_087507032.1">
    <property type="nucleotide sequence ID" value="NZ_BMDX01000020.1"/>
</dbReference>
<comment type="catalytic activity">
    <reaction evidence="9">
        <text>alpha-D-glucose 1-phosphate + ATP + H(+) = ADP-alpha-D-glucose + diphosphate</text>
        <dbReference type="Rhea" id="RHEA:12120"/>
        <dbReference type="ChEBI" id="CHEBI:15378"/>
        <dbReference type="ChEBI" id="CHEBI:30616"/>
        <dbReference type="ChEBI" id="CHEBI:33019"/>
        <dbReference type="ChEBI" id="CHEBI:57498"/>
        <dbReference type="ChEBI" id="CHEBI:58601"/>
        <dbReference type="EC" id="2.7.7.27"/>
    </reaction>
</comment>
<dbReference type="InterPro" id="IPR005835">
    <property type="entry name" value="NTP_transferase_dom"/>
</dbReference>
<dbReference type="InterPro" id="IPR011004">
    <property type="entry name" value="Trimer_LpxA-like_sf"/>
</dbReference>
<dbReference type="PROSITE" id="PS00810">
    <property type="entry name" value="ADP_GLC_PYROPHOSPH_3"/>
    <property type="match status" value="1"/>
</dbReference>
<dbReference type="SUPFAM" id="SSF53448">
    <property type="entry name" value="Nucleotide-diphospho-sugar transferases"/>
    <property type="match status" value="1"/>
</dbReference>
<comment type="similarity">
    <text evidence="1 9">Belongs to the bacterial/plant glucose-1-phosphate adenylyltransferase family.</text>
</comment>
<feature type="binding site" evidence="9">
    <location>
        <position position="195"/>
    </location>
    <ligand>
        <name>alpha-D-glucose 1-phosphate</name>
        <dbReference type="ChEBI" id="CHEBI:58601"/>
    </ligand>
</feature>
<evidence type="ECO:0000313" key="12">
    <source>
        <dbReference type="EMBL" id="GGA86356.1"/>
    </source>
</evidence>
<evidence type="ECO:0000259" key="10">
    <source>
        <dbReference type="Pfam" id="PF00483"/>
    </source>
</evidence>
<keyword evidence="5 9" id="KW-0547">Nucleotide-binding</keyword>
<dbReference type="PROSITE" id="PS00808">
    <property type="entry name" value="ADP_GLC_PYROPHOSPH_1"/>
    <property type="match status" value="1"/>
</dbReference>
<sequence length="409" mass="45682">MSGILSMILAGGEGTRLSPLTGIRAKPAVPFGGNYRIIDFVLNNFVNSDLLQIFVLTQFKSHSLMKHMSRAWQVSGLTNRFIDPIPAQMQTGKNWYMGTADAIYQNLHLIRGLDPEHVCIFGGDHIYKMDVRQMINYHHNKEAVLTVAAIPVHISEADQFGIIEIDESGRMIGFEEKPKEDPKTIPGRPDMCLASMGNYVFEAKTLVNSLEEDAEQVDSKHDFGHDIIPKLYPQGKVYVYDFSTNVIRGEPDYARGYWRDVGTIDAYFEANMDLIQIQPPINLYNKFWPLRSYHPAVPPAKFVHDETNRTGQAISSMVAAGSIISGAIIYNSIIGHNVHIHSHSYVEKCVIMGNNDIGEGCRIRRAIIDKDVQIAPGTVIGEDPESDRKRFHVSEGGIVVIPKGTKIGF</sequence>
<evidence type="ECO:0000256" key="8">
    <source>
        <dbReference type="ARBA" id="ARBA00023277"/>
    </source>
</evidence>
<evidence type="ECO:0000259" key="11">
    <source>
        <dbReference type="Pfam" id="PF24894"/>
    </source>
</evidence>
<dbReference type="InterPro" id="IPR056818">
    <property type="entry name" value="GlmU/GlgC-like_hexapep"/>
</dbReference>
<dbReference type="PROSITE" id="PS00809">
    <property type="entry name" value="ADP_GLC_PYROPHOSPH_2"/>
    <property type="match status" value="1"/>
</dbReference>
<dbReference type="Gene3D" id="2.160.10.10">
    <property type="entry name" value="Hexapeptide repeat proteins"/>
    <property type="match status" value="1"/>
</dbReference>
<protein>
    <recommendedName>
        <fullName evidence="9">Glucose-1-phosphate adenylyltransferase</fullName>
        <ecNumber evidence="9">2.7.7.27</ecNumber>
    </recommendedName>
    <alternativeName>
        <fullName evidence="9">ADP-glucose pyrophosphorylase</fullName>
        <shortName evidence="9">ADPGlc PPase</shortName>
    </alternativeName>
    <alternativeName>
        <fullName evidence="9">ADP-glucose synthase</fullName>
    </alternativeName>
</protein>
<keyword evidence="4 9" id="KW-0548">Nucleotidyltransferase</keyword>
<dbReference type="NCBIfam" id="NF002023">
    <property type="entry name" value="PRK00844.1"/>
    <property type="match status" value="1"/>
</dbReference>
<feature type="site" description="Could play a key role in the communication between the regulatory and the substrate sites" evidence="9">
    <location>
        <position position="58"/>
    </location>
</feature>
<feature type="site" description="Could play a key role in the communication between the regulatory and the substrate sites" evidence="9">
    <location>
        <position position="95"/>
    </location>
</feature>
<dbReference type="SUPFAM" id="SSF51161">
    <property type="entry name" value="Trimeric LpxA-like enzymes"/>
    <property type="match status" value="1"/>
</dbReference>
<name>A0A8J2U8U3_9GAMM</name>
<keyword evidence="3 9" id="KW-0808">Transferase</keyword>
<evidence type="ECO:0000256" key="4">
    <source>
        <dbReference type="ARBA" id="ARBA00022695"/>
    </source>
</evidence>
<feature type="binding site" evidence="9">
    <location>
        <begin position="176"/>
        <end position="177"/>
    </location>
    <ligand>
        <name>alpha-D-glucose 1-phosphate</name>
        <dbReference type="ChEBI" id="CHEBI:58601"/>
    </ligand>
</feature>
<keyword evidence="8 9" id="KW-0119">Carbohydrate metabolism</keyword>
<dbReference type="GO" id="GO:0005978">
    <property type="term" value="P:glycogen biosynthetic process"/>
    <property type="evidence" value="ECO:0007669"/>
    <property type="project" value="UniProtKB-UniRule"/>
</dbReference>
<evidence type="ECO:0000256" key="9">
    <source>
        <dbReference type="HAMAP-Rule" id="MF_00624"/>
    </source>
</evidence>
<organism evidence="12 13">
    <name type="scientific">Neiella marina</name>
    <dbReference type="NCBI Taxonomy" id="508461"/>
    <lineage>
        <taxon>Bacteria</taxon>
        <taxon>Pseudomonadati</taxon>
        <taxon>Pseudomonadota</taxon>
        <taxon>Gammaproteobacteria</taxon>
        <taxon>Alteromonadales</taxon>
        <taxon>Echinimonadaceae</taxon>
        <taxon>Neiella</taxon>
    </lineage>
</organism>
<dbReference type="EMBL" id="BMDX01000020">
    <property type="protein sequence ID" value="GGA86356.1"/>
    <property type="molecule type" value="Genomic_DNA"/>
</dbReference>
<evidence type="ECO:0000256" key="1">
    <source>
        <dbReference type="ARBA" id="ARBA00010443"/>
    </source>
</evidence>
<accession>A0A8J2U8U3</accession>
<comment type="function">
    <text evidence="9">Involved in the biosynthesis of ADP-glucose, a building block required for the elongation reactions to produce glycogen. Catalyzes the reaction between ATP and alpha-D-glucose 1-phosphate (G1P) to produce pyrophosphate and ADP-Glc.</text>
</comment>
<comment type="pathway">
    <text evidence="9">Glycan biosynthesis; glycogen biosynthesis.</text>
</comment>
<reference evidence="13" key="1">
    <citation type="journal article" date="2019" name="Int. J. Syst. Evol. Microbiol.">
        <title>The Global Catalogue of Microorganisms (GCM) 10K type strain sequencing project: providing services to taxonomists for standard genome sequencing and annotation.</title>
        <authorList>
            <consortium name="The Broad Institute Genomics Platform"/>
            <consortium name="The Broad Institute Genome Sequencing Center for Infectious Disease"/>
            <person name="Wu L."/>
            <person name="Ma J."/>
        </authorList>
    </citation>
    <scope>NUCLEOTIDE SEQUENCE [LARGE SCALE GENOMIC DNA]</scope>
    <source>
        <strain evidence="13">CGMCC 1.10130</strain>
    </source>
</reference>